<feature type="transmembrane region" description="Helical" evidence="1">
    <location>
        <begin position="103"/>
        <end position="121"/>
    </location>
</feature>
<feature type="transmembrane region" description="Helical" evidence="1">
    <location>
        <begin position="75"/>
        <end position="97"/>
    </location>
</feature>
<evidence type="ECO:0000313" key="3">
    <source>
        <dbReference type="EMBL" id="RCK65418.1"/>
    </source>
</evidence>
<gene>
    <name evidence="3" type="ORF">Cantr_01367</name>
</gene>
<comment type="caution">
    <text evidence="3">The sequence shown here is derived from an EMBL/GenBank/DDBJ whole genome shotgun (WGS) entry which is preliminary data.</text>
</comment>
<dbReference type="PANTHER" id="PTHR33741">
    <property type="entry name" value="TRANSMEMBRANE PROTEIN DDB_G0269096-RELATED"/>
    <property type="match status" value="1"/>
</dbReference>
<reference evidence="3 4" key="1">
    <citation type="submission" date="2018-06" db="EMBL/GenBank/DDBJ databases">
        <title>Whole genome sequencing of Candida tropicalis (genome annotated by CSBL at Korea University).</title>
        <authorList>
            <person name="Ahn J."/>
        </authorList>
    </citation>
    <scope>NUCLEOTIDE SEQUENCE [LARGE SCALE GENOMIC DNA]</scope>
    <source>
        <strain evidence="3 4">ATCC 20962</strain>
    </source>
</reference>
<dbReference type="EMBL" id="QLNQ01000020">
    <property type="protein sequence ID" value="RCK65418.1"/>
    <property type="molecule type" value="Genomic_DNA"/>
</dbReference>
<sequence>MVFKFTIDNVLNPFIPKNKISKLPQPLSRLLGSHPEHPVPDYFIWLEIFVGSFGGVALLEGIFKNPNVFTTYHHAPMILASYGATAILCFNASQVPLAQPRNVFIGHFIASVIGMSIQKLFSLSEAGRNHYWASGALSVAVSSVVMSIGNCVHPPAGASAMLPSVDEQVRMMSWWYLPVQIISSVLMIAVACITGNVVRRYPVYWWSPADVGSVYERREKGDEEKLDVVDSISVEEEDAATHRGTKSFDINRVPQARTITISVDKIVIPEELEIDEIEADWLEGLRSKLKQLEP</sequence>
<dbReference type="Proteomes" id="UP000253472">
    <property type="component" value="Unassembled WGS sequence"/>
</dbReference>
<keyword evidence="4" id="KW-1185">Reference proteome</keyword>
<dbReference type="OrthoDB" id="2016548at2759"/>
<accession>A0A367YHU2</accession>
<keyword evidence="1" id="KW-0812">Transmembrane</keyword>
<protein>
    <recommendedName>
        <fullName evidence="2">HPP transmembrane region domain-containing protein</fullName>
    </recommendedName>
</protein>
<evidence type="ECO:0000259" key="2">
    <source>
        <dbReference type="Pfam" id="PF04982"/>
    </source>
</evidence>
<keyword evidence="1" id="KW-0472">Membrane</keyword>
<dbReference type="InterPro" id="IPR058581">
    <property type="entry name" value="TM_HPP"/>
</dbReference>
<dbReference type="Pfam" id="PF04982">
    <property type="entry name" value="TM_HPP"/>
    <property type="match status" value="1"/>
</dbReference>
<feature type="transmembrane region" description="Helical" evidence="1">
    <location>
        <begin position="175"/>
        <end position="198"/>
    </location>
</feature>
<keyword evidence="1" id="KW-1133">Transmembrane helix</keyword>
<dbReference type="PANTHER" id="PTHR33741:SF5">
    <property type="entry name" value="TRANSMEMBRANE PROTEIN DDB_G0269096-RELATED"/>
    <property type="match status" value="1"/>
</dbReference>
<feature type="transmembrane region" description="Helical" evidence="1">
    <location>
        <begin position="42"/>
        <end position="63"/>
    </location>
</feature>
<proteinExistence type="predicted"/>
<dbReference type="STRING" id="5486.A0A367YHU2"/>
<dbReference type="InterPro" id="IPR007065">
    <property type="entry name" value="HPP"/>
</dbReference>
<name>A0A367YHU2_9ASCO</name>
<evidence type="ECO:0000313" key="4">
    <source>
        <dbReference type="Proteomes" id="UP000253472"/>
    </source>
</evidence>
<feature type="transmembrane region" description="Helical" evidence="1">
    <location>
        <begin position="133"/>
        <end position="155"/>
    </location>
</feature>
<dbReference type="AlphaFoldDB" id="A0A367YHU2"/>
<organism evidence="3 4">
    <name type="scientific">Candida viswanathii</name>
    <dbReference type="NCBI Taxonomy" id="5486"/>
    <lineage>
        <taxon>Eukaryota</taxon>
        <taxon>Fungi</taxon>
        <taxon>Dikarya</taxon>
        <taxon>Ascomycota</taxon>
        <taxon>Saccharomycotina</taxon>
        <taxon>Pichiomycetes</taxon>
        <taxon>Debaryomycetaceae</taxon>
        <taxon>Candida/Lodderomyces clade</taxon>
        <taxon>Candida</taxon>
    </lineage>
</organism>
<evidence type="ECO:0000256" key="1">
    <source>
        <dbReference type="SAM" id="Phobius"/>
    </source>
</evidence>
<feature type="domain" description="HPP transmembrane region" evidence="2">
    <location>
        <begin position="40"/>
        <end position="202"/>
    </location>
</feature>